<organism evidence="2">
    <name type="scientific">human gut metagenome</name>
    <dbReference type="NCBI Taxonomy" id="408170"/>
    <lineage>
        <taxon>unclassified sequences</taxon>
        <taxon>metagenomes</taxon>
        <taxon>organismal metagenomes</taxon>
    </lineage>
</organism>
<keyword evidence="1" id="KW-1133">Transmembrane helix</keyword>
<gene>
    <name evidence="2" type="ORF">LEA_18195</name>
</gene>
<comment type="caution">
    <text evidence="2">The sequence shown here is derived from an EMBL/GenBank/DDBJ whole genome shotgun (WGS) entry which is preliminary data.</text>
</comment>
<dbReference type="EMBL" id="AJWY01012473">
    <property type="protein sequence ID" value="EKC49838.1"/>
    <property type="molecule type" value="Genomic_DNA"/>
</dbReference>
<sequence>MDKKFFIGIAAMLTVGMFLALDYVWDKAKEDRTMEKAIFIDEVWQLIGASSNR</sequence>
<dbReference type="AlphaFoldDB" id="K1RX00"/>
<feature type="non-terminal residue" evidence="2">
    <location>
        <position position="53"/>
    </location>
</feature>
<feature type="transmembrane region" description="Helical" evidence="1">
    <location>
        <begin position="6"/>
        <end position="25"/>
    </location>
</feature>
<protein>
    <submittedName>
        <fullName evidence="2">Uncharacterized protein</fullName>
    </submittedName>
</protein>
<proteinExistence type="predicted"/>
<keyword evidence="1" id="KW-0472">Membrane</keyword>
<evidence type="ECO:0000256" key="1">
    <source>
        <dbReference type="SAM" id="Phobius"/>
    </source>
</evidence>
<dbReference type="Gene3D" id="6.10.140.2170">
    <property type="match status" value="1"/>
</dbReference>
<reference evidence="2" key="1">
    <citation type="journal article" date="2013" name="Environ. Microbiol.">
        <title>Microbiota from the distal guts of lean and obese adolescents exhibit partial functional redundancy besides clear differences in community structure.</title>
        <authorList>
            <person name="Ferrer M."/>
            <person name="Ruiz A."/>
            <person name="Lanza F."/>
            <person name="Haange S.B."/>
            <person name="Oberbach A."/>
            <person name="Till H."/>
            <person name="Bargiela R."/>
            <person name="Campoy C."/>
            <person name="Segura M.T."/>
            <person name="Richter M."/>
            <person name="von Bergen M."/>
            <person name="Seifert J."/>
            <person name="Suarez A."/>
        </authorList>
    </citation>
    <scope>NUCLEOTIDE SEQUENCE</scope>
</reference>
<name>K1RX00_9ZZZZ</name>
<evidence type="ECO:0000313" key="2">
    <source>
        <dbReference type="EMBL" id="EKC49838.1"/>
    </source>
</evidence>
<keyword evidence="1" id="KW-0812">Transmembrane</keyword>
<accession>K1RX00</accession>